<evidence type="ECO:0000256" key="2">
    <source>
        <dbReference type="ARBA" id="ARBA00022525"/>
    </source>
</evidence>
<protein>
    <submittedName>
        <fullName evidence="3">Calcium-binding protein</fullName>
    </submittedName>
</protein>
<reference evidence="3 4" key="1">
    <citation type="submission" date="2018-09" db="EMBL/GenBank/DDBJ databases">
        <title>Metagenome Assembled Genomes from an Advanced Water Purification Facility.</title>
        <authorList>
            <person name="Stamps B.W."/>
            <person name="Spear J.R."/>
        </authorList>
    </citation>
    <scope>NUCLEOTIDE SEQUENCE [LARGE SCALE GENOMIC DNA]</scope>
    <source>
        <strain evidence="3">Bin_42_2</strain>
    </source>
</reference>
<accession>A0A5C7WPI9</accession>
<dbReference type="InterPro" id="IPR019960">
    <property type="entry name" value="T1SS_VCA0849"/>
</dbReference>
<dbReference type="PROSITE" id="PS00330">
    <property type="entry name" value="HEMOLYSIN_CALCIUM"/>
    <property type="match status" value="1"/>
</dbReference>
<dbReference type="NCBIfam" id="TIGR03661">
    <property type="entry name" value="T1SS_VCA0849"/>
    <property type="match status" value="1"/>
</dbReference>
<dbReference type="InterPro" id="IPR011049">
    <property type="entry name" value="Serralysin-like_metalloprot_C"/>
</dbReference>
<dbReference type="PANTHER" id="PTHR38340">
    <property type="entry name" value="S-LAYER PROTEIN"/>
    <property type="match status" value="1"/>
</dbReference>
<dbReference type="InterPro" id="IPR018511">
    <property type="entry name" value="Hemolysin-typ_Ca-bd_CS"/>
</dbReference>
<comment type="subcellular location">
    <subcellularLocation>
        <location evidence="1">Secreted</location>
    </subcellularLocation>
</comment>
<evidence type="ECO:0000256" key="1">
    <source>
        <dbReference type="ARBA" id="ARBA00004613"/>
    </source>
</evidence>
<dbReference type="SUPFAM" id="SSF51120">
    <property type="entry name" value="beta-Roll"/>
    <property type="match status" value="3"/>
</dbReference>
<dbReference type="InterPro" id="IPR050557">
    <property type="entry name" value="RTX_toxin/Mannuronan_C5-epim"/>
</dbReference>
<dbReference type="EMBL" id="SSGG01000016">
    <property type="protein sequence ID" value="TXI38565.1"/>
    <property type="molecule type" value="Genomic_DNA"/>
</dbReference>
<dbReference type="GO" id="GO:0005509">
    <property type="term" value="F:calcium ion binding"/>
    <property type="evidence" value="ECO:0007669"/>
    <property type="project" value="InterPro"/>
</dbReference>
<gene>
    <name evidence="3" type="ORF">E6Q51_00870</name>
</gene>
<dbReference type="GO" id="GO:0005576">
    <property type="term" value="C:extracellular region"/>
    <property type="evidence" value="ECO:0007669"/>
    <property type="project" value="UniProtKB-SubCell"/>
</dbReference>
<feature type="non-terminal residue" evidence="3">
    <location>
        <position position="1"/>
    </location>
</feature>
<dbReference type="Proteomes" id="UP000321374">
    <property type="component" value="Unassembled WGS sequence"/>
</dbReference>
<name>A0A5C7WPI9_METME</name>
<organism evidence="3 4">
    <name type="scientific">Methylophilus methylotrophus</name>
    <name type="common">Bacterium W3A1</name>
    <dbReference type="NCBI Taxonomy" id="17"/>
    <lineage>
        <taxon>Bacteria</taxon>
        <taxon>Pseudomonadati</taxon>
        <taxon>Pseudomonadota</taxon>
        <taxon>Betaproteobacteria</taxon>
        <taxon>Nitrosomonadales</taxon>
        <taxon>Methylophilaceae</taxon>
        <taxon>Methylophilus</taxon>
    </lineage>
</organism>
<dbReference type="PRINTS" id="PR00313">
    <property type="entry name" value="CABNDNGRPT"/>
</dbReference>
<comment type="caution">
    <text evidence="3">The sequence shown here is derived from an EMBL/GenBank/DDBJ whole genome shotgun (WGS) entry which is preliminary data.</text>
</comment>
<evidence type="ECO:0000313" key="3">
    <source>
        <dbReference type="EMBL" id="TXI38565.1"/>
    </source>
</evidence>
<proteinExistence type="predicted"/>
<evidence type="ECO:0000313" key="4">
    <source>
        <dbReference type="Proteomes" id="UP000321374"/>
    </source>
</evidence>
<sequence>GNDANNILDGGAGVDILIGGLGDDNYILDLKLSGTGPSATVVIDDTVTELNGTSNGIDTVKLRGTANLATATTLTLDNEWANIEILDVSATGSTKLNLTGNDLGNTLIGNAAVNTLTGGTGNDILNGGVGADNMTGGDGDDIYIVDNIADQVIENDGEGTDEVRASVSYTLSNNLEKLTLTGTAAINGIGNGDANIITGNTGNNILDGKGGIDTLIGGKGNDTYIIDDEDDIVTELANEGIDLVKASVSYTLSDNVENLTLTDGSANGGNAAINGTGNALNNIITGNAGHNILDGGAGVDKLIGGNGDDTYIVDLTRTGTAPANYKVSLQDTITETAVAGSGTDTVQLRLLSGTDYAAMNNATTLTLGANLENLDASATGTTKLNLTGNALANTLTGNDANNILDGGAGNDILIGGKGNDTLKGGLGADVFKWNADDFDTSLSNSTDTIADFSISQGDQLDLRDLLIDESNIENYIDIFFDSVSGATQIRISSSGTFTGGTYNPSEEDARIVLSNTNLFTATGQGSEAQLIGYLTDNSHMLIG</sequence>
<dbReference type="Pfam" id="PF00353">
    <property type="entry name" value="HemolysinCabind"/>
    <property type="match status" value="5"/>
</dbReference>
<dbReference type="PANTHER" id="PTHR38340:SF1">
    <property type="entry name" value="S-LAYER PROTEIN"/>
    <property type="match status" value="1"/>
</dbReference>
<dbReference type="Gene3D" id="2.150.10.10">
    <property type="entry name" value="Serralysin-like metalloprotease, C-terminal"/>
    <property type="match status" value="2"/>
</dbReference>
<keyword evidence="2" id="KW-0964">Secreted</keyword>
<dbReference type="AlphaFoldDB" id="A0A5C7WPI9"/>
<dbReference type="InterPro" id="IPR001343">
    <property type="entry name" value="Hemolysn_Ca-bd"/>
</dbReference>